<dbReference type="InParanoid" id="A0A3N4KAW1"/>
<evidence type="ECO:0000256" key="1">
    <source>
        <dbReference type="SAM" id="MobiDB-lite"/>
    </source>
</evidence>
<dbReference type="AlphaFoldDB" id="A0A3N4KAW1"/>
<reference evidence="2 3" key="1">
    <citation type="journal article" date="2018" name="Nat. Ecol. Evol.">
        <title>Pezizomycetes genomes reveal the molecular basis of ectomycorrhizal truffle lifestyle.</title>
        <authorList>
            <person name="Murat C."/>
            <person name="Payen T."/>
            <person name="Noel B."/>
            <person name="Kuo A."/>
            <person name="Morin E."/>
            <person name="Chen J."/>
            <person name="Kohler A."/>
            <person name="Krizsan K."/>
            <person name="Balestrini R."/>
            <person name="Da Silva C."/>
            <person name="Montanini B."/>
            <person name="Hainaut M."/>
            <person name="Levati E."/>
            <person name="Barry K.W."/>
            <person name="Belfiori B."/>
            <person name="Cichocki N."/>
            <person name="Clum A."/>
            <person name="Dockter R.B."/>
            <person name="Fauchery L."/>
            <person name="Guy J."/>
            <person name="Iotti M."/>
            <person name="Le Tacon F."/>
            <person name="Lindquist E.A."/>
            <person name="Lipzen A."/>
            <person name="Malagnac F."/>
            <person name="Mello A."/>
            <person name="Molinier V."/>
            <person name="Miyauchi S."/>
            <person name="Poulain J."/>
            <person name="Riccioni C."/>
            <person name="Rubini A."/>
            <person name="Sitrit Y."/>
            <person name="Splivallo R."/>
            <person name="Traeger S."/>
            <person name="Wang M."/>
            <person name="Zifcakova L."/>
            <person name="Wipf D."/>
            <person name="Zambonelli A."/>
            <person name="Paolocci F."/>
            <person name="Nowrousian M."/>
            <person name="Ottonello S."/>
            <person name="Baldrian P."/>
            <person name="Spatafora J.W."/>
            <person name="Henrissat B."/>
            <person name="Nagy L.G."/>
            <person name="Aury J.M."/>
            <person name="Wincker P."/>
            <person name="Grigoriev I.V."/>
            <person name="Bonfante P."/>
            <person name="Martin F.M."/>
        </authorList>
    </citation>
    <scope>NUCLEOTIDE SEQUENCE [LARGE SCALE GENOMIC DNA]</scope>
    <source>
        <strain evidence="2 3">CCBAS932</strain>
    </source>
</reference>
<gene>
    <name evidence="2" type="ORF">P167DRAFT_580463</name>
</gene>
<proteinExistence type="predicted"/>
<accession>A0A3N4KAW1</accession>
<feature type="region of interest" description="Disordered" evidence="1">
    <location>
        <begin position="166"/>
        <end position="185"/>
    </location>
</feature>
<keyword evidence="3" id="KW-1185">Reference proteome</keyword>
<name>A0A3N4KAW1_9PEZI</name>
<protein>
    <submittedName>
        <fullName evidence="2">Uncharacterized protein</fullName>
    </submittedName>
</protein>
<evidence type="ECO:0000313" key="2">
    <source>
        <dbReference type="EMBL" id="RPB06482.1"/>
    </source>
</evidence>
<feature type="compositionally biased region" description="Basic and acidic residues" evidence="1">
    <location>
        <begin position="44"/>
        <end position="54"/>
    </location>
</feature>
<feature type="region of interest" description="Disordered" evidence="1">
    <location>
        <begin position="44"/>
        <end position="83"/>
    </location>
</feature>
<organism evidence="2 3">
    <name type="scientific">Morchella conica CCBAS932</name>
    <dbReference type="NCBI Taxonomy" id="1392247"/>
    <lineage>
        <taxon>Eukaryota</taxon>
        <taxon>Fungi</taxon>
        <taxon>Dikarya</taxon>
        <taxon>Ascomycota</taxon>
        <taxon>Pezizomycotina</taxon>
        <taxon>Pezizomycetes</taxon>
        <taxon>Pezizales</taxon>
        <taxon>Morchellaceae</taxon>
        <taxon>Morchella</taxon>
    </lineage>
</organism>
<sequence length="185" mass="19873">MNLPSLNGFLTIWNGGESDAHRALVSALQWLIADVGMKDKLSREQGDRQFKEAAGDSDDDDDGGGQAAGRRSRKGKERAVPPELVRPSTMVTVVDPNAPGAFCMLVPPPTYDRNDPLNEPSFIGILTKITFPELCNLILKHTAPGRAVRTIWGAIENVPPAAVPPVRPVEASEDIGGPPQSRRGC</sequence>
<dbReference type="EMBL" id="ML119321">
    <property type="protein sequence ID" value="RPB06482.1"/>
    <property type="molecule type" value="Genomic_DNA"/>
</dbReference>
<evidence type="ECO:0000313" key="3">
    <source>
        <dbReference type="Proteomes" id="UP000277580"/>
    </source>
</evidence>
<dbReference type="Proteomes" id="UP000277580">
    <property type="component" value="Unassembled WGS sequence"/>
</dbReference>